<proteinExistence type="predicted"/>
<evidence type="ECO:0000313" key="1">
    <source>
        <dbReference type="EMBL" id="EJF59702.1"/>
    </source>
</evidence>
<gene>
    <name evidence="1" type="ORF">DICSQDRAFT_64672</name>
</gene>
<dbReference type="HOGENOM" id="CLU_056788_12_1_1"/>
<sequence length="61" mass="6931">LVFLPPYSPEFNLIEMAFAKVKSVLRRHFNGESHGVSNISDACYTIALDDAVEYFREAGYM</sequence>
<accession>R7SXK6</accession>
<dbReference type="Gene3D" id="3.30.420.10">
    <property type="entry name" value="Ribonuclease H-like superfamily/Ribonuclease H"/>
    <property type="match status" value="1"/>
</dbReference>
<dbReference type="GO" id="GO:0003676">
    <property type="term" value="F:nucleic acid binding"/>
    <property type="evidence" value="ECO:0007669"/>
    <property type="project" value="InterPro"/>
</dbReference>
<dbReference type="Proteomes" id="UP000053319">
    <property type="component" value="Unassembled WGS sequence"/>
</dbReference>
<organism evidence="1 2">
    <name type="scientific">Dichomitus squalens (strain LYAD-421)</name>
    <name type="common">Western red white-rot fungus</name>
    <dbReference type="NCBI Taxonomy" id="732165"/>
    <lineage>
        <taxon>Eukaryota</taxon>
        <taxon>Fungi</taxon>
        <taxon>Dikarya</taxon>
        <taxon>Basidiomycota</taxon>
        <taxon>Agaricomycotina</taxon>
        <taxon>Agaricomycetes</taxon>
        <taxon>Polyporales</taxon>
        <taxon>Polyporaceae</taxon>
        <taxon>Dichomitus</taxon>
    </lineage>
</organism>
<reference evidence="1 2" key="1">
    <citation type="journal article" date="2012" name="Science">
        <title>The Paleozoic origin of enzymatic lignin decomposition reconstructed from 31 fungal genomes.</title>
        <authorList>
            <person name="Floudas D."/>
            <person name="Binder M."/>
            <person name="Riley R."/>
            <person name="Barry K."/>
            <person name="Blanchette R.A."/>
            <person name="Henrissat B."/>
            <person name="Martinez A.T."/>
            <person name="Otillar R."/>
            <person name="Spatafora J.W."/>
            <person name="Yadav J.S."/>
            <person name="Aerts A."/>
            <person name="Benoit I."/>
            <person name="Boyd A."/>
            <person name="Carlson A."/>
            <person name="Copeland A."/>
            <person name="Coutinho P.M."/>
            <person name="de Vries R.P."/>
            <person name="Ferreira P."/>
            <person name="Findley K."/>
            <person name="Foster B."/>
            <person name="Gaskell J."/>
            <person name="Glotzer D."/>
            <person name="Gorecki P."/>
            <person name="Heitman J."/>
            <person name="Hesse C."/>
            <person name="Hori C."/>
            <person name="Igarashi K."/>
            <person name="Jurgens J.A."/>
            <person name="Kallen N."/>
            <person name="Kersten P."/>
            <person name="Kohler A."/>
            <person name="Kuees U."/>
            <person name="Kumar T.K.A."/>
            <person name="Kuo A."/>
            <person name="LaButti K."/>
            <person name="Larrondo L.F."/>
            <person name="Lindquist E."/>
            <person name="Ling A."/>
            <person name="Lombard V."/>
            <person name="Lucas S."/>
            <person name="Lundell T."/>
            <person name="Martin R."/>
            <person name="McLaughlin D.J."/>
            <person name="Morgenstern I."/>
            <person name="Morin E."/>
            <person name="Murat C."/>
            <person name="Nagy L.G."/>
            <person name="Nolan M."/>
            <person name="Ohm R.A."/>
            <person name="Patyshakuliyeva A."/>
            <person name="Rokas A."/>
            <person name="Ruiz-Duenas F.J."/>
            <person name="Sabat G."/>
            <person name="Salamov A."/>
            <person name="Samejima M."/>
            <person name="Schmutz J."/>
            <person name="Slot J.C."/>
            <person name="St John F."/>
            <person name="Stenlid J."/>
            <person name="Sun H."/>
            <person name="Sun S."/>
            <person name="Syed K."/>
            <person name="Tsang A."/>
            <person name="Wiebenga A."/>
            <person name="Young D."/>
            <person name="Pisabarro A."/>
            <person name="Eastwood D.C."/>
            <person name="Martin F."/>
            <person name="Cullen D."/>
            <person name="Grigoriev I.V."/>
            <person name="Hibbett D.S."/>
        </authorList>
    </citation>
    <scope>NUCLEOTIDE SEQUENCE [LARGE SCALE GENOMIC DNA]</scope>
    <source>
        <strain evidence="1 2">LYAD-421 SS1</strain>
    </source>
</reference>
<dbReference type="AlphaFoldDB" id="R7SXK6"/>
<evidence type="ECO:0008006" key="3">
    <source>
        <dbReference type="Google" id="ProtNLM"/>
    </source>
</evidence>
<dbReference type="GeneID" id="18843310"/>
<protein>
    <recommendedName>
        <fullName evidence="3">Tc1-like transposase DDE domain-containing protein</fullName>
    </recommendedName>
</protein>
<evidence type="ECO:0000313" key="2">
    <source>
        <dbReference type="Proteomes" id="UP000053319"/>
    </source>
</evidence>
<dbReference type="InterPro" id="IPR036397">
    <property type="entry name" value="RNaseH_sf"/>
</dbReference>
<dbReference type="EMBL" id="JH719422">
    <property type="protein sequence ID" value="EJF59702.1"/>
    <property type="molecule type" value="Genomic_DNA"/>
</dbReference>
<dbReference type="RefSeq" id="XP_007367640.1">
    <property type="nucleotide sequence ID" value="XM_007367578.1"/>
</dbReference>
<feature type="non-terminal residue" evidence="1">
    <location>
        <position position="1"/>
    </location>
</feature>
<dbReference type="KEGG" id="dsq:DICSQDRAFT_64672"/>
<name>R7SXK6_DICSQ</name>